<evidence type="ECO:0000256" key="7">
    <source>
        <dbReference type="ARBA" id="ARBA00022842"/>
    </source>
</evidence>
<name>A0AAW5AL49_9NEIS</name>
<comment type="catalytic activity">
    <reaction evidence="9">
        <text>(7R,8S)-7,8-diammoniononanoate + CO2 + ATP = (4R,5S)-dethiobiotin + ADP + phosphate + 3 H(+)</text>
        <dbReference type="Rhea" id="RHEA:15805"/>
        <dbReference type="ChEBI" id="CHEBI:15378"/>
        <dbReference type="ChEBI" id="CHEBI:16526"/>
        <dbReference type="ChEBI" id="CHEBI:30616"/>
        <dbReference type="ChEBI" id="CHEBI:43474"/>
        <dbReference type="ChEBI" id="CHEBI:149469"/>
        <dbReference type="ChEBI" id="CHEBI:149473"/>
        <dbReference type="ChEBI" id="CHEBI:456216"/>
        <dbReference type="EC" id="6.3.3.3"/>
    </reaction>
</comment>
<keyword evidence="7 9" id="KW-0460">Magnesium</keyword>
<feature type="binding site" evidence="9">
    <location>
        <begin position="115"/>
        <end position="118"/>
    </location>
    <ligand>
        <name>ATP</name>
        <dbReference type="ChEBI" id="CHEBI:30616"/>
    </ligand>
</feature>
<dbReference type="GO" id="GO:0005829">
    <property type="term" value="C:cytosol"/>
    <property type="evidence" value="ECO:0007669"/>
    <property type="project" value="TreeGrafter"/>
</dbReference>
<feature type="binding site" evidence="9">
    <location>
        <begin position="175"/>
        <end position="176"/>
    </location>
    <ligand>
        <name>ATP</name>
        <dbReference type="ChEBI" id="CHEBI:30616"/>
    </ligand>
</feature>
<keyword evidence="6 9" id="KW-0067">ATP-binding</keyword>
<dbReference type="Proteomes" id="UP001201397">
    <property type="component" value="Unassembled WGS sequence"/>
</dbReference>
<dbReference type="Gene3D" id="3.40.50.300">
    <property type="entry name" value="P-loop containing nucleotide triphosphate hydrolases"/>
    <property type="match status" value="1"/>
</dbReference>
<evidence type="ECO:0000313" key="11">
    <source>
        <dbReference type="Proteomes" id="UP001201397"/>
    </source>
</evidence>
<evidence type="ECO:0000256" key="3">
    <source>
        <dbReference type="ARBA" id="ARBA00022723"/>
    </source>
</evidence>
<comment type="cofactor">
    <cofactor evidence="9">
        <name>Mg(2+)</name>
        <dbReference type="ChEBI" id="CHEBI:18420"/>
    </cofactor>
</comment>
<dbReference type="InterPro" id="IPR027417">
    <property type="entry name" value="P-loop_NTPase"/>
</dbReference>
<dbReference type="GO" id="GO:0042803">
    <property type="term" value="F:protein homodimerization activity"/>
    <property type="evidence" value="ECO:0007669"/>
    <property type="project" value="UniProtKB-ARBA"/>
</dbReference>
<accession>A0AAW5AL49</accession>
<dbReference type="PANTHER" id="PTHR43210:SF2">
    <property type="entry name" value="ATP-DEPENDENT DETHIOBIOTIN SYNTHETASE BIOD 2"/>
    <property type="match status" value="1"/>
</dbReference>
<evidence type="ECO:0000256" key="9">
    <source>
        <dbReference type="HAMAP-Rule" id="MF_00336"/>
    </source>
</evidence>
<evidence type="ECO:0000256" key="5">
    <source>
        <dbReference type="ARBA" id="ARBA00022756"/>
    </source>
</evidence>
<comment type="caution">
    <text evidence="9">Lacks conserved residue(s) required for the propagation of feature annotation.</text>
</comment>
<dbReference type="GO" id="GO:0009102">
    <property type="term" value="P:biotin biosynthetic process"/>
    <property type="evidence" value="ECO:0007669"/>
    <property type="project" value="UniProtKB-UniRule"/>
</dbReference>
<dbReference type="EC" id="6.3.3.3" evidence="9"/>
<comment type="subunit">
    <text evidence="9">Homodimer.</text>
</comment>
<evidence type="ECO:0000256" key="8">
    <source>
        <dbReference type="ARBA" id="ARBA00047386"/>
    </source>
</evidence>
<dbReference type="PANTHER" id="PTHR43210">
    <property type="entry name" value="DETHIOBIOTIN SYNTHETASE"/>
    <property type="match status" value="1"/>
</dbReference>
<dbReference type="RefSeq" id="WP_237093127.1">
    <property type="nucleotide sequence ID" value="NZ_JAKKDL010000011.1"/>
</dbReference>
<feature type="binding site" evidence="9">
    <location>
        <position position="50"/>
    </location>
    <ligand>
        <name>ATP</name>
        <dbReference type="ChEBI" id="CHEBI:30616"/>
    </ligand>
</feature>
<comment type="catalytic activity">
    <reaction evidence="8">
        <text>(7R,8S)-8-amino-7-(carboxyamino)nonanoate + ATP = (4R,5S)-dethiobiotin + ADP + phosphate + H(+)</text>
        <dbReference type="Rhea" id="RHEA:63684"/>
        <dbReference type="ChEBI" id="CHEBI:15378"/>
        <dbReference type="ChEBI" id="CHEBI:30616"/>
        <dbReference type="ChEBI" id="CHEBI:43474"/>
        <dbReference type="ChEBI" id="CHEBI:149470"/>
        <dbReference type="ChEBI" id="CHEBI:149473"/>
        <dbReference type="ChEBI" id="CHEBI:456216"/>
    </reaction>
</comment>
<feature type="active site" evidence="9">
    <location>
        <position position="38"/>
    </location>
</feature>
<keyword evidence="1 9" id="KW-0963">Cytoplasm</keyword>
<feature type="binding site" evidence="9">
    <location>
        <position position="50"/>
    </location>
    <ligand>
        <name>Mg(2+)</name>
        <dbReference type="ChEBI" id="CHEBI:18420"/>
    </ligand>
</feature>
<dbReference type="InterPro" id="IPR004472">
    <property type="entry name" value="DTB_synth_BioD"/>
</dbReference>
<dbReference type="GO" id="GO:0000287">
    <property type="term" value="F:magnesium ion binding"/>
    <property type="evidence" value="ECO:0007669"/>
    <property type="project" value="UniProtKB-UniRule"/>
</dbReference>
<dbReference type="AlphaFoldDB" id="A0AAW5AL49"/>
<comment type="pathway">
    <text evidence="9">Cofactor biosynthesis; biotin biosynthesis; biotin from 7,8-diaminononanoate: step 1/2.</text>
</comment>
<keyword evidence="5 9" id="KW-0093">Biotin biosynthesis</keyword>
<evidence type="ECO:0000256" key="4">
    <source>
        <dbReference type="ARBA" id="ARBA00022741"/>
    </source>
</evidence>
<dbReference type="GO" id="GO:0004141">
    <property type="term" value="F:dethiobiotin synthase activity"/>
    <property type="evidence" value="ECO:0007669"/>
    <property type="project" value="UniProtKB-UniRule"/>
</dbReference>
<dbReference type="CDD" id="cd03109">
    <property type="entry name" value="DTBS"/>
    <property type="match status" value="1"/>
</dbReference>
<feature type="binding site" evidence="9">
    <location>
        <position position="115"/>
    </location>
    <ligand>
        <name>Mg(2+)</name>
        <dbReference type="ChEBI" id="CHEBI:18420"/>
    </ligand>
</feature>
<comment type="caution">
    <text evidence="10">The sequence shown here is derived from an EMBL/GenBank/DDBJ whole genome shotgun (WGS) entry which is preliminary data.</text>
</comment>
<comment type="function">
    <text evidence="9">Catalyzes a mechanistically unusual reaction, the ATP-dependent insertion of CO2 between the N7 and N8 nitrogen atoms of 7,8-diaminopelargonic acid (DAPA, also called 7,8-diammoniononanoate) to form a ureido ring.</text>
</comment>
<evidence type="ECO:0000313" key="10">
    <source>
        <dbReference type="EMBL" id="MCF7530246.1"/>
    </source>
</evidence>
<keyword evidence="2 9" id="KW-0436">Ligase</keyword>
<protein>
    <recommendedName>
        <fullName evidence="9">ATP-dependent dethiobiotin synthetase BioD</fullName>
        <ecNumber evidence="9">6.3.3.3</ecNumber>
    </recommendedName>
    <alternativeName>
        <fullName evidence="9">DTB synthetase</fullName>
        <shortName evidence="9">DTBS</shortName>
    </alternativeName>
    <alternativeName>
        <fullName evidence="9">Dethiobiotin synthase</fullName>
    </alternativeName>
</protein>
<dbReference type="Pfam" id="PF13500">
    <property type="entry name" value="AAA_26"/>
    <property type="match status" value="1"/>
</dbReference>
<reference evidence="10" key="1">
    <citation type="submission" date="2022-01" db="EMBL/GenBank/DDBJ databases">
        <title>Neisseria sp. ZJ104.</title>
        <authorList>
            <person name="Yang C."/>
        </authorList>
    </citation>
    <scope>NUCLEOTIDE SEQUENCE</scope>
    <source>
        <strain evidence="10">ZJ104</strain>
    </source>
</reference>
<dbReference type="GO" id="GO:0005524">
    <property type="term" value="F:ATP binding"/>
    <property type="evidence" value="ECO:0007669"/>
    <property type="project" value="UniProtKB-UniRule"/>
</dbReference>
<dbReference type="SUPFAM" id="SSF52540">
    <property type="entry name" value="P-loop containing nucleoside triphosphate hydrolases"/>
    <property type="match status" value="1"/>
</dbReference>
<sequence>MKGVYFIGGIDTDVGKTAATGKLAQQLQQQGISVITQKLVQTGCLHDAEDILTHRKIMGIPLQEADRQRLTMPQVFAYPASPHFAAKLENRSVSLNSVTAATEQLAQQYDVVLLEGAGGLMVPLTENCLSIDYVQQRQYPVILVTGGRLGSINHTLLSLSAIRQSGLTLHSVVFNHYHDSSDPLIAEESRRYLQAAVKRDFPQAEWVDLETLAW</sequence>
<dbReference type="NCBIfam" id="TIGR00347">
    <property type="entry name" value="bioD"/>
    <property type="match status" value="1"/>
</dbReference>
<dbReference type="HAMAP" id="MF_00336">
    <property type="entry name" value="BioD"/>
    <property type="match status" value="1"/>
</dbReference>
<comment type="subcellular location">
    <subcellularLocation>
        <location evidence="9">Cytoplasm</location>
    </subcellularLocation>
</comment>
<feature type="binding site" evidence="9">
    <location>
        <position position="42"/>
    </location>
    <ligand>
        <name>substrate</name>
    </ligand>
</feature>
<feature type="binding site" evidence="9">
    <location>
        <position position="17"/>
    </location>
    <ligand>
        <name>Mg(2+)</name>
        <dbReference type="ChEBI" id="CHEBI:18420"/>
    </ligand>
</feature>
<evidence type="ECO:0000256" key="2">
    <source>
        <dbReference type="ARBA" id="ARBA00022598"/>
    </source>
</evidence>
<evidence type="ECO:0000256" key="6">
    <source>
        <dbReference type="ARBA" id="ARBA00022840"/>
    </source>
</evidence>
<dbReference type="PIRSF" id="PIRSF006755">
    <property type="entry name" value="DTB_synth"/>
    <property type="match status" value="1"/>
</dbReference>
<dbReference type="FunFam" id="3.40.50.300:FF:000292">
    <property type="entry name" value="ATP-dependent dethiobiotin synthetase BioD"/>
    <property type="match status" value="1"/>
</dbReference>
<proteinExistence type="inferred from homology"/>
<comment type="similarity">
    <text evidence="9">Belongs to the dethiobiotin synthetase family.</text>
</comment>
<dbReference type="EMBL" id="JAKKDL010000011">
    <property type="protein sequence ID" value="MCF7530246.1"/>
    <property type="molecule type" value="Genomic_DNA"/>
</dbReference>
<evidence type="ECO:0000256" key="1">
    <source>
        <dbReference type="ARBA" id="ARBA00022490"/>
    </source>
</evidence>
<gene>
    <name evidence="9 10" type="primary">bioD</name>
    <name evidence="10" type="ORF">L4H06_08415</name>
</gene>
<keyword evidence="4 9" id="KW-0547">Nucleotide-binding</keyword>
<organism evidence="10 11">
    <name type="scientific">Neisseria lisongii</name>
    <dbReference type="NCBI Taxonomy" id="2912188"/>
    <lineage>
        <taxon>Bacteria</taxon>
        <taxon>Pseudomonadati</taxon>
        <taxon>Pseudomonadota</taxon>
        <taxon>Betaproteobacteria</taxon>
        <taxon>Neisseriales</taxon>
        <taxon>Neisseriaceae</taxon>
        <taxon>Neisseria</taxon>
    </lineage>
</organism>
<keyword evidence="3 9" id="KW-0479">Metal-binding</keyword>